<protein>
    <submittedName>
        <fullName evidence="5">Uncharacterized protein LOC113396984</fullName>
    </submittedName>
</protein>
<dbReference type="Gene3D" id="2.30.30.140">
    <property type="match status" value="2"/>
</dbReference>
<dbReference type="PANTHER" id="PTHR16442">
    <property type="entry name" value="RING FINGER PROTEIN 17"/>
    <property type="match status" value="1"/>
</dbReference>
<dbReference type="PANTHER" id="PTHR16442:SF1">
    <property type="entry name" value="RING FINGER PROTEIN 17"/>
    <property type="match status" value="1"/>
</dbReference>
<dbReference type="OMA" id="IDICKHY"/>
<dbReference type="GO" id="GO:0008270">
    <property type="term" value="F:zinc ion binding"/>
    <property type="evidence" value="ECO:0007669"/>
    <property type="project" value="UniProtKB-KW"/>
</dbReference>
<dbReference type="Proteomes" id="UP001652626">
    <property type="component" value="Chromosome 9"/>
</dbReference>
<dbReference type="GO" id="GO:0005737">
    <property type="term" value="C:cytoplasm"/>
    <property type="evidence" value="ECO:0007669"/>
    <property type="project" value="UniProtKB-ARBA"/>
</dbReference>
<evidence type="ECO:0000256" key="1">
    <source>
        <dbReference type="PROSITE-ProRule" id="PRU00723"/>
    </source>
</evidence>
<sequence>MSFVDLATLAMHRRHEMEVRINVFVDKCDHAIQNIKNLKMQAQGFVGTLNCDPAELKDRFLSCMKQLDEYTYLLTDFNLAISKLDTTNTSNYTPVHDVSNHSQLPQPHVGTFNLIDALSEPTPSTSKDHTVSCCNQYPSEKPHRKKIPKEDQLLIAFSSSSCSSESVPMTRSENRSEKEVQCQITEETKRLTLDDSGPAFDDCKLPAQALLQIDNVYSATIMHVDDVSFWVIADDVDDVCKLMIQMTSYYKENTIEMNLDELMSLTYCTYYAHDSDCYYRGLFIRLSDEDMSIAEVFLVDTGETRSAPISTIQPLAPRFCKKPPFARCCHLAGVDLLGYRSKELLEKQEVYIKGFMGKPCSIKIDDNSSESLDVYVIFPSGETLNDLLVEEGLALRIDKSNVSTEVSAGARCVSELKDENFDITQCPEYDNPLVAVTGYHNRDEMDICKHYKGGPEKTCFKGARCTKRHVLKHPDGWTLDQVPVAAKCKPLPLPAPGSWLRVYVTHVAHFNRFYVHFLTDKKSGNEAVPSFGVVLPPTNLEALILDMNSPATRMMYKPLKMIPAPGELVAALYPLDEQWYRARVVSSTRADQNVEVIYIDYGNVVWVKEDAIRELEPRFWSLEAQAGRCALAGVVARTANSRHWAAAKAALSALIQERRVQAHVVARDYDEVTVELFDENGFSIAEQLAAGELVNLTEYSVVDDTDVKQKLVLP</sequence>
<dbReference type="PROSITE" id="PS50304">
    <property type="entry name" value="TUDOR"/>
    <property type="match status" value="1"/>
</dbReference>
<evidence type="ECO:0000259" key="2">
    <source>
        <dbReference type="PROSITE" id="PS50103"/>
    </source>
</evidence>
<accession>A0A8B8I392</accession>
<gene>
    <name evidence="5" type="primary">LOC113396984</name>
</gene>
<keyword evidence="4" id="KW-1185">Reference proteome</keyword>
<name>A0A8B8I392_VANTA</name>
<organism evidence="4 5">
    <name type="scientific">Vanessa tameamea</name>
    <name type="common">Kamehameha butterfly</name>
    <dbReference type="NCBI Taxonomy" id="334116"/>
    <lineage>
        <taxon>Eukaryota</taxon>
        <taxon>Metazoa</taxon>
        <taxon>Ecdysozoa</taxon>
        <taxon>Arthropoda</taxon>
        <taxon>Hexapoda</taxon>
        <taxon>Insecta</taxon>
        <taxon>Pterygota</taxon>
        <taxon>Neoptera</taxon>
        <taxon>Endopterygota</taxon>
        <taxon>Lepidoptera</taxon>
        <taxon>Glossata</taxon>
        <taxon>Ditrysia</taxon>
        <taxon>Papilionoidea</taxon>
        <taxon>Nymphalidae</taxon>
        <taxon>Nymphalinae</taxon>
        <taxon>Vanessa</taxon>
    </lineage>
</organism>
<proteinExistence type="predicted"/>
<evidence type="ECO:0000313" key="5">
    <source>
        <dbReference type="RefSeq" id="XP_026490887.2"/>
    </source>
</evidence>
<dbReference type="SUPFAM" id="SSF63748">
    <property type="entry name" value="Tudor/PWWP/MBT"/>
    <property type="match status" value="2"/>
</dbReference>
<feature type="zinc finger region" description="C3H1-type" evidence="1">
    <location>
        <begin position="442"/>
        <end position="472"/>
    </location>
</feature>
<dbReference type="RefSeq" id="XP_026490887.2">
    <property type="nucleotide sequence ID" value="XM_026635102.2"/>
</dbReference>
<evidence type="ECO:0000313" key="4">
    <source>
        <dbReference type="Proteomes" id="UP001652626"/>
    </source>
</evidence>
<dbReference type="GeneID" id="113396984"/>
<dbReference type="Pfam" id="PF00567">
    <property type="entry name" value="TUDOR"/>
    <property type="match status" value="2"/>
</dbReference>
<keyword evidence="1" id="KW-0479">Metal-binding</keyword>
<evidence type="ECO:0000259" key="3">
    <source>
        <dbReference type="PROSITE" id="PS50304"/>
    </source>
</evidence>
<dbReference type="InterPro" id="IPR000571">
    <property type="entry name" value="Znf_CCCH"/>
</dbReference>
<dbReference type="OrthoDB" id="10052065at2759"/>
<dbReference type="AlphaFoldDB" id="A0A8B8I392"/>
<keyword evidence="1" id="KW-0862">Zinc</keyword>
<dbReference type="InterPro" id="IPR035437">
    <property type="entry name" value="SNase_OB-fold_sf"/>
</dbReference>
<keyword evidence="1" id="KW-0863">Zinc-finger</keyword>
<feature type="domain" description="Tudor" evidence="3">
    <location>
        <begin position="562"/>
        <end position="622"/>
    </location>
</feature>
<dbReference type="Gene3D" id="2.40.50.90">
    <property type="match status" value="2"/>
</dbReference>
<dbReference type="PROSITE" id="PS50103">
    <property type="entry name" value="ZF_C3H1"/>
    <property type="match status" value="1"/>
</dbReference>
<dbReference type="InterPro" id="IPR002999">
    <property type="entry name" value="Tudor"/>
</dbReference>
<dbReference type="SMART" id="SM00333">
    <property type="entry name" value="TUDOR"/>
    <property type="match status" value="1"/>
</dbReference>
<feature type="domain" description="C3H1-type" evidence="2">
    <location>
        <begin position="442"/>
        <end position="472"/>
    </location>
</feature>
<reference evidence="5" key="1">
    <citation type="submission" date="2025-08" db="UniProtKB">
        <authorList>
            <consortium name="RefSeq"/>
        </authorList>
    </citation>
    <scope>IDENTIFICATION</scope>
    <source>
        <tissue evidence="5">Whole body</tissue>
    </source>
</reference>